<dbReference type="SUPFAM" id="SSF57095">
    <property type="entry name" value="Scorpion toxin-like"/>
    <property type="match status" value="1"/>
</dbReference>
<proteinExistence type="evidence at transcript level"/>
<evidence type="ECO:0000313" key="2">
    <source>
        <dbReference type="EMBL" id="AEM44812.1"/>
    </source>
</evidence>
<dbReference type="EMBL" id="JN230821">
    <property type="protein sequence ID" value="AEM44807.1"/>
    <property type="molecule type" value="mRNA"/>
</dbReference>
<accession>I6MRL3</accession>
<dbReference type="Gene3D" id="3.30.30.10">
    <property type="entry name" value="Knottin, scorpion toxin-like"/>
    <property type="match status" value="1"/>
</dbReference>
<protein>
    <submittedName>
        <fullName evidence="2">Mycin-14</fullName>
    </submittedName>
    <submittedName>
        <fullName evidence="1">Mycin-6</fullName>
    </submittedName>
</protein>
<organism evidence="2">
    <name type="scientific">Caenorhabditis remanei</name>
    <name type="common">Caenorhabditis vulgaris</name>
    <dbReference type="NCBI Taxonomy" id="31234"/>
    <lineage>
        <taxon>Eukaryota</taxon>
        <taxon>Metazoa</taxon>
        <taxon>Ecdysozoa</taxon>
        <taxon>Nematoda</taxon>
        <taxon>Chromadorea</taxon>
        <taxon>Rhabditida</taxon>
        <taxon>Rhabditina</taxon>
        <taxon>Rhabditomorpha</taxon>
        <taxon>Rhabditoidea</taxon>
        <taxon>Rhabditidae</taxon>
        <taxon>Peloderinae</taxon>
        <taxon>Caenorhabditis</taxon>
    </lineage>
</organism>
<dbReference type="AlphaFoldDB" id="I6MRL3"/>
<feature type="non-terminal residue" evidence="2">
    <location>
        <position position="1"/>
    </location>
</feature>
<evidence type="ECO:0000313" key="1">
    <source>
        <dbReference type="EMBL" id="AEM44807.1"/>
    </source>
</evidence>
<dbReference type="InterPro" id="IPR036574">
    <property type="entry name" value="Scorpion_toxin-like_sf"/>
</dbReference>
<sequence length="54" mass="5995">LLLAVFSSITMAGSEIRGPCIDRFCRVICRNNGYESGHCNRWARGCSCASWIGR</sequence>
<reference evidence="2" key="1">
    <citation type="submission" date="2011-07" db="EMBL/GenBank/DDBJ databases">
        <title>A cDNA clone from Caenorhabditis remanei that encodes a drosomycin-related peptide (Cremycin).</title>
        <authorList>
            <person name="Zhu S."/>
            <person name="Gao B."/>
        </authorList>
    </citation>
    <scope>NUCLEOTIDE SEQUENCE</scope>
</reference>
<dbReference type="EMBL" id="JN230826">
    <property type="protein sequence ID" value="AEM44812.1"/>
    <property type="molecule type" value="mRNA"/>
</dbReference>
<name>I6MRL3_CAERE</name>